<name>A0A420IHB5_9PEZI</name>
<comment type="caution">
    <text evidence="2">The sequence shown here is derived from an EMBL/GenBank/DDBJ whole genome shotgun (WGS) entry which is preliminary data.</text>
</comment>
<dbReference type="AlphaFoldDB" id="A0A420IHB5"/>
<dbReference type="OrthoDB" id="5419666at2759"/>
<accession>A0A420IHB5</accession>
<dbReference type="EMBL" id="MCBR01008752">
    <property type="protein sequence ID" value="RKF73925.1"/>
    <property type="molecule type" value="Genomic_DNA"/>
</dbReference>
<protein>
    <submittedName>
        <fullName evidence="2">Uncharacterized protein</fullName>
    </submittedName>
</protein>
<feature type="region of interest" description="Disordered" evidence="1">
    <location>
        <begin position="187"/>
        <end position="206"/>
    </location>
</feature>
<organism evidence="2 3">
    <name type="scientific">Golovinomyces cichoracearum</name>
    <dbReference type="NCBI Taxonomy" id="62708"/>
    <lineage>
        <taxon>Eukaryota</taxon>
        <taxon>Fungi</taxon>
        <taxon>Dikarya</taxon>
        <taxon>Ascomycota</taxon>
        <taxon>Pezizomycotina</taxon>
        <taxon>Leotiomycetes</taxon>
        <taxon>Erysiphales</taxon>
        <taxon>Erysiphaceae</taxon>
        <taxon>Golovinomyces</taxon>
    </lineage>
</organism>
<evidence type="ECO:0000313" key="2">
    <source>
        <dbReference type="EMBL" id="RKF73925.1"/>
    </source>
</evidence>
<evidence type="ECO:0000313" key="3">
    <source>
        <dbReference type="Proteomes" id="UP000285405"/>
    </source>
</evidence>
<evidence type="ECO:0000256" key="1">
    <source>
        <dbReference type="SAM" id="MobiDB-lite"/>
    </source>
</evidence>
<reference evidence="2 3" key="1">
    <citation type="journal article" date="2018" name="BMC Genomics">
        <title>Comparative genome analyses reveal sequence features reflecting distinct modes of host-adaptation between dicot and monocot powdery mildew.</title>
        <authorList>
            <person name="Wu Y."/>
            <person name="Ma X."/>
            <person name="Pan Z."/>
            <person name="Kale S.D."/>
            <person name="Song Y."/>
            <person name="King H."/>
            <person name="Zhang Q."/>
            <person name="Presley C."/>
            <person name="Deng X."/>
            <person name="Wei C.I."/>
            <person name="Xiao S."/>
        </authorList>
    </citation>
    <scope>NUCLEOTIDE SEQUENCE [LARGE SCALE GENOMIC DNA]</scope>
    <source>
        <strain evidence="2">UCSC1</strain>
    </source>
</reference>
<feature type="compositionally biased region" description="Low complexity" evidence="1">
    <location>
        <begin position="68"/>
        <end position="101"/>
    </location>
</feature>
<gene>
    <name evidence="2" type="ORF">GcC1_087008</name>
</gene>
<feature type="compositionally biased region" description="Polar residues" evidence="1">
    <location>
        <begin position="129"/>
        <end position="138"/>
    </location>
</feature>
<proteinExistence type="predicted"/>
<dbReference type="Proteomes" id="UP000285405">
    <property type="component" value="Unassembled WGS sequence"/>
</dbReference>
<feature type="region of interest" description="Disordered" evidence="1">
    <location>
        <begin position="65"/>
        <end position="139"/>
    </location>
</feature>
<sequence length="245" mass="26947">MSLSRALTVIRTRKVSETAPGPSRSLTLKRTAGTGTIRHKISAPMELISTTNMISYNAPNIAPPTIASSHSDSGDSDMSLVEFSTPVTSPDSSSTELSSSPGPKPNHLSCYFGSAISGDEAPSIPQRAPSHTKSSDNIETLGRKRSKYFRFPSREIKPMARSSIVMFSPEIETISDHIPSIQELPCSEPEQAQETSPPATRHVEESNLTSRNFHRFRAEDYIREIDEIYCLIFGDELDSTLNFRA</sequence>